<reference evidence="1" key="1">
    <citation type="journal article" date="2019" name="Sci. Rep.">
        <title>Draft genome of Tanacetum cinerariifolium, the natural source of mosquito coil.</title>
        <authorList>
            <person name="Yamashiro T."/>
            <person name="Shiraishi A."/>
            <person name="Satake H."/>
            <person name="Nakayama K."/>
        </authorList>
    </citation>
    <scope>NUCLEOTIDE SEQUENCE</scope>
</reference>
<accession>A0A6L2J6B4</accession>
<dbReference type="EMBL" id="BKCJ010000348">
    <property type="protein sequence ID" value="GEU32386.1"/>
    <property type="molecule type" value="Genomic_DNA"/>
</dbReference>
<gene>
    <name evidence="1" type="ORF">Tci_004364</name>
</gene>
<comment type="caution">
    <text evidence="1">The sequence shown here is derived from an EMBL/GenBank/DDBJ whole genome shotgun (WGS) entry which is preliminary data.</text>
</comment>
<organism evidence="1">
    <name type="scientific">Tanacetum cinerariifolium</name>
    <name type="common">Dalmatian daisy</name>
    <name type="synonym">Chrysanthemum cinerariifolium</name>
    <dbReference type="NCBI Taxonomy" id="118510"/>
    <lineage>
        <taxon>Eukaryota</taxon>
        <taxon>Viridiplantae</taxon>
        <taxon>Streptophyta</taxon>
        <taxon>Embryophyta</taxon>
        <taxon>Tracheophyta</taxon>
        <taxon>Spermatophyta</taxon>
        <taxon>Magnoliopsida</taxon>
        <taxon>eudicotyledons</taxon>
        <taxon>Gunneridae</taxon>
        <taxon>Pentapetalae</taxon>
        <taxon>asterids</taxon>
        <taxon>campanulids</taxon>
        <taxon>Asterales</taxon>
        <taxon>Asteraceae</taxon>
        <taxon>Asteroideae</taxon>
        <taxon>Anthemideae</taxon>
        <taxon>Anthemidinae</taxon>
        <taxon>Tanacetum</taxon>
    </lineage>
</organism>
<sequence length="133" mass="14677">MREVRIAKVEFRYVLGCDIALDSCSSERSLCGDNVWGLGKNSPLTSYRGANTLGGQVFLVWGARSVEWWPKVDSMRWRLALKGVWRCRVVRGIQGGDEVVWLALELNGGDGGTCGLLGDVVVRSWWCLGSSLV</sequence>
<evidence type="ECO:0000313" key="1">
    <source>
        <dbReference type="EMBL" id="GEU32386.1"/>
    </source>
</evidence>
<name>A0A6L2J6B4_TANCI</name>
<protein>
    <submittedName>
        <fullName evidence="1">Uncharacterized protein</fullName>
    </submittedName>
</protein>
<proteinExistence type="predicted"/>
<dbReference type="AlphaFoldDB" id="A0A6L2J6B4"/>